<organism evidence="1 2">
    <name type="scientific">Pyrobaculum aerophilum (strain ATCC 51768 / DSM 7523 / JCM 9630 / CIP 104966 / NBRC 100827 / IM2)</name>
    <dbReference type="NCBI Taxonomy" id="178306"/>
    <lineage>
        <taxon>Archaea</taxon>
        <taxon>Thermoproteota</taxon>
        <taxon>Thermoprotei</taxon>
        <taxon>Thermoproteales</taxon>
        <taxon>Thermoproteaceae</taxon>
        <taxon>Pyrobaculum</taxon>
    </lineage>
</organism>
<evidence type="ECO:0000313" key="2">
    <source>
        <dbReference type="Proteomes" id="UP000002439"/>
    </source>
</evidence>
<reference evidence="1 2" key="1">
    <citation type="journal article" date="2002" name="Proc. Natl. Acad. Sci. U.S.A.">
        <title>Genome sequence of the hyperthermophilic crenarchaeon Pyrobaculum aerophilum.</title>
        <authorList>
            <person name="Fitz-Gibbon S.T."/>
            <person name="Ladner H."/>
            <person name="Kim U.J."/>
            <person name="Stetter K.O."/>
            <person name="Simon M.I."/>
            <person name="Miller J.H."/>
        </authorList>
    </citation>
    <scope>NUCLEOTIDE SEQUENCE [LARGE SCALE GENOMIC DNA]</scope>
    <source>
        <strain evidence="2">ATCC 51768 / DSM 7523 / JCM 9630 / CIP 104966 / NBRC 100827 / IM2</strain>
    </source>
</reference>
<dbReference type="PATRIC" id="fig|178306.9.peg.257"/>
<keyword evidence="2" id="KW-1185">Reference proteome</keyword>
<evidence type="ECO:0000313" key="1">
    <source>
        <dbReference type="EMBL" id="AAL62724.1"/>
    </source>
</evidence>
<accession>Q8ZZB7</accession>
<dbReference type="EMBL" id="AE009441">
    <property type="protein sequence ID" value="AAL62724.1"/>
    <property type="molecule type" value="Genomic_DNA"/>
</dbReference>
<dbReference type="InParanoid" id="Q8ZZB7"/>
<dbReference type="KEGG" id="pai:PAE0338"/>
<dbReference type="AlphaFoldDB" id="Q8ZZB7"/>
<dbReference type="STRING" id="178306.PAE0338"/>
<gene>
    <name evidence="1" type="ordered locus">PAE0338</name>
</gene>
<proteinExistence type="predicted"/>
<protein>
    <submittedName>
        <fullName evidence="1">Uncharacterized protein</fullName>
    </submittedName>
</protein>
<dbReference type="HOGENOM" id="CLU_3039197_0_0_2"/>
<dbReference type="Proteomes" id="UP000002439">
    <property type="component" value="Chromosome"/>
</dbReference>
<dbReference type="EnsemblBacteria" id="AAL62724">
    <property type="protein sequence ID" value="AAL62724"/>
    <property type="gene ID" value="PAE0338"/>
</dbReference>
<sequence>MRYKLHTSLNDGVSTAVQEQSPDTYRGCCEGCLQSYSAKIALRKRQNILRPCAL</sequence>
<name>Q8ZZB7_PYRAE</name>